<comment type="caution">
    <text evidence="3">The sequence shown here is derived from an EMBL/GenBank/DDBJ whole genome shotgun (WGS) entry which is preliminary data.</text>
</comment>
<keyword evidence="1" id="KW-0472">Membrane</keyword>
<dbReference type="PANTHER" id="PTHR12715:SF4">
    <property type="entry name" value="EAMA DOMAIN-CONTAINING PROTEIN"/>
    <property type="match status" value="1"/>
</dbReference>
<dbReference type="OrthoDB" id="9809509at2"/>
<dbReference type="InterPro" id="IPR052756">
    <property type="entry name" value="Alkyne_AA_exporter"/>
</dbReference>
<dbReference type="GO" id="GO:0016020">
    <property type="term" value="C:membrane"/>
    <property type="evidence" value="ECO:0007669"/>
    <property type="project" value="InterPro"/>
</dbReference>
<keyword evidence="4" id="KW-1185">Reference proteome</keyword>
<dbReference type="EMBL" id="SMTL01000012">
    <property type="protein sequence ID" value="TDK29359.1"/>
    <property type="molecule type" value="Genomic_DNA"/>
</dbReference>
<evidence type="ECO:0000313" key="4">
    <source>
        <dbReference type="Proteomes" id="UP000295238"/>
    </source>
</evidence>
<name>A0A4R5U688_9HYPH</name>
<keyword evidence="1" id="KW-0812">Transmembrane</keyword>
<feature type="transmembrane region" description="Helical" evidence="1">
    <location>
        <begin position="284"/>
        <end position="302"/>
    </location>
</feature>
<feature type="transmembrane region" description="Helical" evidence="1">
    <location>
        <begin position="161"/>
        <end position="183"/>
    </location>
</feature>
<feature type="domain" description="EamA" evidence="2">
    <location>
        <begin position="24"/>
        <end position="154"/>
    </location>
</feature>
<dbReference type="InterPro" id="IPR000620">
    <property type="entry name" value="EamA_dom"/>
</dbReference>
<feature type="transmembrane region" description="Helical" evidence="1">
    <location>
        <begin position="138"/>
        <end position="155"/>
    </location>
</feature>
<dbReference type="AlphaFoldDB" id="A0A4R5U688"/>
<accession>A0A4R5U688</accession>
<sequence length="306" mass="31778">MRTSPHSPPPPLRTPASGTLVLAALSVAFTILAWASAFPLIRVALRDLAPLPLAAARFAVASLLVTAWLLWKRPARPTLPHMLRFGACGMVGIAFYNALLNGGQQTVTAGAASFIVNTVPIITAVLAALILGERFNRWGWIGTAISFTGIGLIASSQDGSFSFGAGASLVFAAAMCQAVYFILQRSLVPHYGALTCTAYTLLAGALLLTPWLPEALHAVLLDTTSSTATWSVAALGIIPAALGYAAWSYALGYFGAARAANFLYLVPPIATGLAFVLIGELPGIFTLAGGAVAIIGVVLVNFRGRA</sequence>
<dbReference type="SUPFAM" id="SSF103481">
    <property type="entry name" value="Multidrug resistance efflux transporter EmrE"/>
    <property type="match status" value="2"/>
</dbReference>
<feature type="transmembrane region" description="Helical" evidence="1">
    <location>
        <begin position="20"/>
        <end position="41"/>
    </location>
</feature>
<organism evidence="3 4">
    <name type="scientific">Rhizobium deserti</name>
    <dbReference type="NCBI Taxonomy" id="2547961"/>
    <lineage>
        <taxon>Bacteria</taxon>
        <taxon>Pseudomonadati</taxon>
        <taxon>Pseudomonadota</taxon>
        <taxon>Alphaproteobacteria</taxon>
        <taxon>Hyphomicrobiales</taxon>
        <taxon>Rhizobiaceae</taxon>
        <taxon>Rhizobium/Agrobacterium group</taxon>
        <taxon>Rhizobium</taxon>
    </lineage>
</organism>
<dbReference type="Pfam" id="PF00892">
    <property type="entry name" value="EamA"/>
    <property type="match status" value="2"/>
</dbReference>
<dbReference type="PANTHER" id="PTHR12715">
    <property type="entry name" value="TRANSPORTER, DRUG/METABOLITE EXPORTER FAMILY"/>
    <property type="match status" value="1"/>
</dbReference>
<evidence type="ECO:0000256" key="1">
    <source>
        <dbReference type="SAM" id="Phobius"/>
    </source>
</evidence>
<feature type="transmembrane region" description="Helical" evidence="1">
    <location>
        <begin position="111"/>
        <end position="131"/>
    </location>
</feature>
<feature type="domain" description="EamA" evidence="2">
    <location>
        <begin position="166"/>
        <end position="301"/>
    </location>
</feature>
<feature type="transmembrane region" description="Helical" evidence="1">
    <location>
        <begin position="53"/>
        <end position="71"/>
    </location>
</feature>
<feature type="transmembrane region" description="Helical" evidence="1">
    <location>
        <begin position="228"/>
        <end position="247"/>
    </location>
</feature>
<reference evidence="3 4" key="1">
    <citation type="submission" date="2019-03" db="EMBL/GenBank/DDBJ databases">
        <title>Rhizobium sp. nov., an bacterium isolated from biocrust in Mu Us Desert.</title>
        <authorList>
            <person name="Lixiong L."/>
        </authorList>
    </citation>
    <scope>NUCLEOTIDE SEQUENCE [LARGE SCALE GENOMIC DNA]</scope>
    <source>
        <strain evidence="3 4">SPY-1</strain>
    </source>
</reference>
<feature type="transmembrane region" description="Helical" evidence="1">
    <location>
        <begin position="190"/>
        <end position="208"/>
    </location>
</feature>
<dbReference type="Proteomes" id="UP000295238">
    <property type="component" value="Unassembled WGS sequence"/>
</dbReference>
<evidence type="ECO:0000313" key="3">
    <source>
        <dbReference type="EMBL" id="TDK29359.1"/>
    </source>
</evidence>
<dbReference type="InterPro" id="IPR037185">
    <property type="entry name" value="EmrE-like"/>
</dbReference>
<feature type="transmembrane region" description="Helical" evidence="1">
    <location>
        <begin position="83"/>
        <end position="99"/>
    </location>
</feature>
<protein>
    <submittedName>
        <fullName evidence="3">DMT family transporter</fullName>
    </submittedName>
</protein>
<proteinExistence type="predicted"/>
<keyword evidence="1" id="KW-1133">Transmembrane helix</keyword>
<evidence type="ECO:0000259" key="2">
    <source>
        <dbReference type="Pfam" id="PF00892"/>
    </source>
</evidence>
<feature type="transmembrane region" description="Helical" evidence="1">
    <location>
        <begin position="259"/>
        <end position="278"/>
    </location>
</feature>
<gene>
    <name evidence="3" type="ORF">E2F50_22610</name>
</gene>